<dbReference type="Gene3D" id="3.40.50.2000">
    <property type="entry name" value="Glycogen Phosphorylase B"/>
    <property type="match status" value="2"/>
</dbReference>
<dbReference type="PANTHER" id="PTHR12526">
    <property type="entry name" value="GLYCOSYLTRANSFERASE"/>
    <property type="match status" value="1"/>
</dbReference>
<dbReference type="AlphaFoldDB" id="A0A8J3ZW61"/>
<dbReference type="PANTHER" id="PTHR12526:SF636">
    <property type="entry name" value="BLL3647 PROTEIN"/>
    <property type="match status" value="1"/>
</dbReference>
<gene>
    <name evidence="1" type="ORF">Voc01_063960</name>
</gene>
<dbReference type="Pfam" id="PF13692">
    <property type="entry name" value="Glyco_trans_1_4"/>
    <property type="match status" value="1"/>
</dbReference>
<protein>
    <submittedName>
        <fullName evidence="1">Glycosyl transferase</fullName>
    </submittedName>
</protein>
<dbReference type="Proteomes" id="UP000635606">
    <property type="component" value="Unassembled WGS sequence"/>
</dbReference>
<dbReference type="SUPFAM" id="SSF53756">
    <property type="entry name" value="UDP-Glycosyltransferase/glycogen phosphorylase"/>
    <property type="match status" value="1"/>
</dbReference>
<organism evidence="1 2">
    <name type="scientific">Virgisporangium ochraceum</name>
    <dbReference type="NCBI Taxonomy" id="65505"/>
    <lineage>
        <taxon>Bacteria</taxon>
        <taxon>Bacillati</taxon>
        <taxon>Actinomycetota</taxon>
        <taxon>Actinomycetes</taxon>
        <taxon>Micromonosporales</taxon>
        <taxon>Micromonosporaceae</taxon>
        <taxon>Virgisporangium</taxon>
    </lineage>
</organism>
<sequence length="412" mass="42550">MVEAPTAGEETDMFTTDNRRRIRLAIVSPTPPRPCPVAAHTDELCRVLPSVAPRIGLTVYAIDHGDGQPTAGGRRVDGSIAADDPSAYRRAGQRLRRLGVDVALLEVGPGTAGGPHGRYLLGLTDELTRQGVPYIVAAHHVRRSPLPDDADALSALCRPAAGVVVASNSAGAALVSSRIVPPRRIAVVPPGPPLDLLDPRTTGPLPAALARYGDGPLLTTTGYLSPARGIEVAVAALPGLAATHPGIRYVVAGRTLASRPPRVGDPYRRTVEAAADALGVAHRVIVLDGDLSAADTAALLRATDVYVAPDLDYARTDDRPLADAVGAGLRVVAAAAPYVAELLGDRPDSIVRPGDPAALAAAVERVLKEPAPQPGHRSFAHAAEQIAGLVALVASPRPAPVRRAAAGRRTAA</sequence>
<evidence type="ECO:0000313" key="1">
    <source>
        <dbReference type="EMBL" id="GIJ71479.1"/>
    </source>
</evidence>
<keyword evidence="1" id="KW-0808">Transferase</keyword>
<proteinExistence type="predicted"/>
<evidence type="ECO:0000313" key="2">
    <source>
        <dbReference type="Proteomes" id="UP000635606"/>
    </source>
</evidence>
<name>A0A8J3ZW61_9ACTN</name>
<dbReference type="EMBL" id="BOPH01000088">
    <property type="protein sequence ID" value="GIJ71479.1"/>
    <property type="molecule type" value="Genomic_DNA"/>
</dbReference>
<accession>A0A8J3ZW61</accession>
<reference evidence="1" key="1">
    <citation type="submission" date="2021-01" db="EMBL/GenBank/DDBJ databases">
        <title>Whole genome shotgun sequence of Virgisporangium ochraceum NBRC 16418.</title>
        <authorList>
            <person name="Komaki H."/>
            <person name="Tamura T."/>
        </authorList>
    </citation>
    <scope>NUCLEOTIDE SEQUENCE</scope>
    <source>
        <strain evidence="1">NBRC 16418</strain>
    </source>
</reference>
<dbReference type="GO" id="GO:0016757">
    <property type="term" value="F:glycosyltransferase activity"/>
    <property type="evidence" value="ECO:0007669"/>
    <property type="project" value="TreeGrafter"/>
</dbReference>
<keyword evidence="2" id="KW-1185">Reference proteome</keyword>
<comment type="caution">
    <text evidence="1">The sequence shown here is derived from an EMBL/GenBank/DDBJ whole genome shotgun (WGS) entry which is preliminary data.</text>
</comment>